<accession>A0A4Y2Q9T9</accession>
<name>A0A4Y2Q9T9_ARAVE</name>
<reference evidence="2 3" key="1">
    <citation type="journal article" date="2019" name="Sci. Rep.">
        <title>Orb-weaving spider Araneus ventricosus genome elucidates the spidroin gene catalogue.</title>
        <authorList>
            <person name="Kono N."/>
            <person name="Nakamura H."/>
            <person name="Ohtoshi R."/>
            <person name="Moran D.A.P."/>
            <person name="Shinohara A."/>
            <person name="Yoshida Y."/>
            <person name="Fujiwara M."/>
            <person name="Mori M."/>
            <person name="Tomita M."/>
            <person name="Arakawa K."/>
        </authorList>
    </citation>
    <scope>NUCLEOTIDE SEQUENCE [LARGE SCALE GENOMIC DNA]</scope>
</reference>
<dbReference type="Proteomes" id="UP000499080">
    <property type="component" value="Unassembled WGS sequence"/>
</dbReference>
<keyword evidence="1" id="KW-0472">Membrane</keyword>
<organism evidence="2 3">
    <name type="scientific">Araneus ventricosus</name>
    <name type="common">Orbweaver spider</name>
    <name type="synonym">Epeira ventricosa</name>
    <dbReference type="NCBI Taxonomy" id="182803"/>
    <lineage>
        <taxon>Eukaryota</taxon>
        <taxon>Metazoa</taxon>
        <taxon>Ecdysozoa</taxon>
        <taxon>Arthropoda</taxon>
        <taxon>Chelicerata</taxon>
        <taxon>Arachnida</taxon>
        <taxon>Araneae</taxon>
        <taxon>Araneomorphae</taxon>
        <taxon>Entelegynae</taxon>
        <taxon>Araneoidea</taxon>
        <taxon>Araneidae</taxon>
        <taxon>Araneus</taxon>
    </lineage>
</organism>
<sequence>MFCLYFTIAGIVESKYYSLGEVICLYSALIFGAFLFVLMCLWADRLSCSAASVAYAAHALDESFDSTVMHIRYIITVSQEVHMTVWNFFPMKKSFVLASIGSVITYSVLIKDILKD</sequence>
<evidence type="ECO:0000256" key="1">
    <source>
        <dbReference type="SAM" id="Phobius"/>
    </source>
</evidence>
<proteinExistence type="predicted"/>
<dbReference type="AlphaFoldDB" id="A0A4Y2Q9T9"/>
<keyword evidence="1" id="KW-0812">Transmembrane</keyword>
<feature type="transmembrane region" description="Helical" evidence="1">
    <location>
        <begin position="23"/>
        <end position="43"/>
    </location>
</feature>
<evidence type="ECO:0000313" key="2">
    <source>
        <dbReference type="EMBL" id="GBN60002.1"/>
    </source>
</evidence>
<dbReference type="EMBL" id="BGPR01137450">
    <property type="protein sequence ID" value="GBN60002.1"/>
    <property type="molecule type" value="Genomic_DNA"/>
</dbReference>
<comment type="caution">
    <text evidence="2">The sequence shown here is derived from an EMBL/GenBank/DDBJ whole genome shotgun (WGS) entry which is preliminary data.</text>
</comment>
<evidence type="ECO:0000313" key="3">
    <source>
        <dbReference type="Proteomes" id="UP000499080"/>
    </source>
</evidence>
<keyword evidence="3" id="KW-1185">Reference proteome</keyword>
<protein>
    <submittedName>
        <fullName evidence="2">Uncharacterized protein</fullName>
    </submittedName>
</protein>
<feature type="transmembrane region" description="Helical" evidence="1">
    <location>
        <begin position="95"/>
        <end position="114"/>
    </location>
</feature>
<gene>
    <name evidence="2" type="ORF">AVEN_210841_1</name>
</gene>
<keyword evidence="1" id="KW-1133">Transmembrane helix</keyword>